<dbReference type="InterPro" id="IPR001451">
    <property type="entry name" value="Hexapep"/>
</dbReference>
<dbReference type="CDD" id="cd04647">
    <property type="entry name" value="LbH_MAT_like"/>
    <property type="match status" value="1"/>
</dbReference>
<evidence type="ECO:0000313" key="1">
    <source>
        <dbReference type="EMBL" id="MBF0597484.1"/>
    </source>
</evidence>
<sequence>MNKILLLIDKLIQKAKKDNAKSLFKNNPKSKIASDFKIGVNNYYDISTTANIYIGENVTINESNYITIKNNATFKIGKNTYITRATISCLDNIEIGDNCILGEGMKLFDHNHQYQKEPFMVSKTDFNTGFIKVGNNVWTGANVIILKNVTLGDNVIIGAGCVIHKDVPSNSIIINKQEHIINSL</sequence>
<keyword evidence="2" id="KW-1185">Reference proteome</keyword>
<dbReference type="Proteomes" id="UP000608754">
    <property type="component" value="Unassembled WGS sequence"/>
</dbReference>
<dbReference type="EMBL" id="JADGIK010000005">
    <property type="protein sequence ID" value="MBF0597484.1"/>
    <property type="molecule type" value="Genomic_DNA"/>
</dbReference>
<dbReference type="SUPFAM" id="SSF51161">
    <property type="entry name" value="Trimeric LpxA-like enzymes"/>
    <property type="match status" value="1"/>
</dbReference>
<gene>
    <name evidence="1" type="ORF">IM532_08480</name>
</gene>
<comment type="caution">
    <text evidence="1">The sequence shown here is derived from an EMBL/GenBank/DDBJ whole genome shotgun (WGS) entry which is preliminary data.</text>
</comment>
<dbReference type="Pfam" id="PF00132">
    <property type="entry name" value="Hexapep"/>
    <property type="match status" value="1"/>
</dbReference>
<dbReference type="InterPro" id="IPR051159">
    <property type="entry name" value="Hexapeptide_acetyltransf"/>
</dbReference>
<evidence type="ECO:0000313" key="2">
    <source>
        <dbReference type="Proteomes" id="UP000608754"/>
    </source>
</evidence>
<dbReference type="Gene3D" id="2.160.10.10">
    <property type="entry name" value="Hexapeptide repeat proteins"/>
    <property type="match status" value="1"/>
</dbReference>
<name>A0A8J7K4F2_9FLAO</name>
<dbReference type="AlphaFoldDB" id="A0A8J7K4F2"/>
<keyword evidence="1" id="KW-0808">Transferase</keyword>
<keyword evidence="1" id="KW-0012">Acyltransferase</keyword>
<protein>
    <submittedName>
        <fullName evidence="1">Acyltransferase</fullName>
    </submittedName>
</protein>
<proteinExistence type="predicted"/>
<dbReference type="GO" id="GO:0016746">
    <property type="term" value="F:acyltransferase activity"/>
    <property type="evidence" value="ECO:0007669"/>
    <property type="project" value="UniProtKB-KW"/>
</dbReference>
<dbReference type="PANTHER" id="PTHR23416">
    <property type="entry name" value="SIALIC ACID SYNTHASE-RELATED"/>
    <property type="match status" value="1"/>
</dbReference>
<dbReference type="InterPro" id="IPR011004">
    <property type="entry name" value="Trimer_LpxA-like_sf"/>
</dbReference>
<organism evidence="1 2">
    <name type="scientific">Faecalibacter rhinopitheci</name>
    <dbReference type="NCBI Taxonomy" id="2779678"/>
    <lineage>
        <taxon>Bacteria</taxon>
        <taxon>Pseudomonadati</taxon>
        <taxon>Bacteroidota</taxon>
        <taxon>Flavobacteriia</taxon>
        <taxon>Flavobacteriales</taxon>
        <taxon>Weeksellaceae</taxon>
        <taxon>Faecalibacter</taxon>
    </lineage>
</organism>
<accession>A0A8J7K4F2</accession>
<reference evidence="1" key="1">
    <citation type="submission" date="2020-10" db="EMBL/GenBank/DDBJ databases">
        <authorList>
            <person name="Lu T."/>
            <person name="Wang Q."/>
            <person name="Han X."/>
        </authorList>
    </citation>
    <scope>NUCLEOTIDE SEQUENCE</scope>
    <source>
        <strain evidence="1">WQ 117</strain>
    </source>
</reference>